<protein>
    <recommendedName>
        <fullName evidence="4">Cortical protein marker for cell polarity</fullName>
    </recommendedName>
</protein>
<sequence length="692" mass="71513" precursor="true">MRPTPTALFAPLALAALTGPAVGQGTELLYSNPSNSSYTAVQSYSTPVSSFPLEFEAADDFNGSGLVQRLTVHGKQCFPCQPADVAEVVVRFYEWTTAGPGALVSMQSVAAGDPGFVYDPTGVDDLEIVLPAPYVIDGPGFVSVQLTMGPADGYWGWWISNKDAPSGSSVWFRSATQGGQWGPVDQIVGGDLVADLAFSLWGSTGTVPTPSTDPCGQWGILTTPLPSESNKSILRGVAAISDDDVWAVGEAAVTVAPGDVDNVVQALHWDGSGWTSVPVPVPDPYPGGGNAWLSAVAATSSDDVWAAGTYSAIGGDGFVTQEVLIVRWDGSDWSLVPNAPKLEPGVSGAWIRGIEILAPDDIWFVGDFPRVIDGFGVRYAGAIHWDGSGFTIFDTPLNNTDENGLSGVSAVAPDDIWAVGGRYGDGFLIDPYVLHYDGSSWQLVTTPKPGITHSLFDVAAIASDDVWAIGQTNTGAGIVGFALHWDGSSWSEVPFSGGSLALHAFASDDVYAVGAVVSHWDGGSWSVVEDFDGANGVSLGAVDASAPCKLFAAGRHAVAGNLVNISAKLDADPWTDLGGASPLNPAPSLAGVGNLEAQSEVILRAAELPATAPTWLIVGASTLNLPIAGGTLVPNPDLVLSGLSTDSFGRLDYEVTWAPGVPAGASLFVQMWSLELVGGGLAATNGLQGVTP</sequence>
<evidence type="ECO:0008006" key="4">
    <source>
        <dbReference type="Google" id="ProtNLM"/>
    </source>
</evidence>
<gene>
    <name evidence="2" type="ORF">Pla133_20740</name>
</gene>
<dbReference type="RefSeq" id="WP_145064791.1">
    <property type="nucleotide sequence ID" value="NZ_CP036287.1"/>
</dbReference>
<evidence type="ECO:0000313" key="3">
    <source>
        <dbReference type="Proteomes" id="UP000316921"/>
    </source>
</evidence>
<feature type="chain" id="PRO_5022136489" description="Cortical protein marker for cell polarity" evidence="1">
    <location>
        <begin position="24"/>
        <end position="692"/>
    </location>
</feature>
<organism evidence="2 3">
    <name type="scientific">Engelhardtia mirabilis</name>
    <dbReference type="NCBI Taxonomy" id="2528011"/>
    <lineage>
        <taxon>Bacteria</taxon>
        <taxon>Pseudomonadati</taxon>
        <taxon>Planctomycetota</taxon>
        <taxon>Planctomycetia</taxon>
        <taxon>Planctomycetia incertae sedis</taxon>
        <taxon>Engelhardtia</taxon>
    </lineage>
</organism>
<evidence type="ECO:0000313" key="2">
    <source>
        <dbReference type="EMBL" id="QDU66997.1"/>
    </source>
</evidence>
<dbReference type="Proteomes" id="UP000316921">
    <property type="component" value="Chromosome"/>
</dbReference>
<proteinExistence type="predicted"/>
<keyword evidence="3" id="KW-1185">Reference proteome</keyword>
<dbReference type="SUPFAM" id="SSF89372">
    <property type="entry name" value="Fucose-specific lectin"/>
    <property type="match status" value="1"/>
</dbReference>
<dbReference type="KEGG" id="pbap:Pla133_20740"/>
<evidence type="ECO:0000256" key="1">
    <source>
        <dbReference type="SAM" id="SignalP"/>
    </source>
</evidence>
<accession>A0A518BJ43</accession>
<reference evidence="2 3" key="1">
    <citation type="submission" date="2019-02" db="EMBL/GenBank/DDBJ databases">
        <title>Deep-cultivation of Planctomycetes and their phenomic and genomic characterization uncovers novel biology.</title>
        <authorList>
            <person name="Wiegand S."/>
            <person name="Jogler M."/>
            <person name="Boedeker C."/>
            <person name="Pinto D."/>
            <person name="Vollmers J."/>
            <person name="Rivas-Marin E."/>
            <person name="Kohn T."/>
            <person name="Peeters S.H."/>
            <person name="Heuer A."/>
            <person name="Rast P."/>
            <person name="Oberbeckmann S."/>
            <person name="Bunk B."/>
            <person name="Jeske O."/>
            <person name="Meyerdierks A."/>
            <person name="Storesund J.E."/>
            <person name="Kallscheuer N."/>
            <person name="Luecker S."/>
            <person name="Lage O.M."/>
            <person name="Pohl T."/>
            <person name="Merkel B.J."/>
            <person name="Hornburger P."/>
            <person name="Mueller R.-W."/>
            <person name="Bruemmer F."/>
            <person name="Labrenz M."/>
            <person name="Spormann A.M."/>
            <person name="Op den Camp H."/>
            <person name="Overmann J."/>
            <person name="Amann R."/>
            <person name="Jetten M.S.M."/>
            <person name="Mascher T."/>
            <person name="Medema M.H."/>
            <person name="Devos D.P."/>
            <person name="Kaster A.-K."/>
            <person name="Ovreas L."/>
            <person name="Rohde M."/>
            <person name="Galperin M.Y."/>
            <person name="Jogler C."/>
        </authorList>
    </citation>
    <scope>NUCLEOTIDE SEQUENCE [LARGE SCALE GENOMIC DNA]</scope>
    <source>
        <strain evidence="2 3">Pla133</strain>
    </source>
</reference>
<keyword evidence="1" id="KW-0732">Signal</keyword>
<feature type="signal peptide" evidence="1">
    <location>
        <begin position="1"/>
        <end position="23"/>
    </location>
</feature>
<dbReference type="EMBL" id="CP036287">
    <property type="protein sequence ID" value="QDU66997.1"/>
    <property type="molecule type" value="Genomic_DNA"/>
</dbReference>
<dbReference type="AlphaFoldDB" id="A0A518BJ43"/>
<name>A0A518BJ43_9BACT</name>